<evidence type="ECO:0000313" key="2">
    <source>
        <dbReference type="EMBL" id="KAJ3580449.1"/>
    </source>
</evidence>
<feature type="compositionally biased region" description="Polar residues" evidence="1">
    <location>
        <begin position="24"/>
        <end position="37"/>
    </location>
</feature>
<dbReference type="VEuPathDB" id="FungiDB:F4678DRAFT_482809"/>
<sequence length="355" mass="38975">MDSNVGNHRRGNRELTGSHRDNPSGLSANSISLSGGNSHALDSRKSLEIVGDLEHVQQAIKALEQAGVEPGQIITVKVTFGPPPVSPRPKGIKRSASEDDGATADAPTRKRPKREQLRPKVTDPVVCGNCGGKNHKAAFCIKIGKSGWVECCPKCDSTEHMYEVCPQRLNLPKDQRPEGDFKYLVFNRQNKPPIKSTLKLGNLILNERVRLSLSRIRDYPISLPYSSRFARQEARQNGSSAYTYAYVGNPSLEAKHRIAQRTRASITLEDALKDSAVVQQAWSTAEETFDPKLDAPMPVLRPIREKALSSTQSTRHAPTPTILPKREKRESPKPTPSDIPSCSSCGLGLDRCGCP</sequence>
<comment type="caution">
    <text evidence="2">The sequence shown here is derived from an EMBL/GenBank/DDBJ whole genome shotgun (WGS) entry which is preliminary data.</text>
</comment>
<accession>A0A9W8TS92</accession>
<evidence type="ECO:0000256" key="1">
    <source>
        <dbReference type="SAM" id="MobiDB-lite"/>
    </source>
</evidence>
<protein>
    <submittedName>
        <fullName evidence="2">Uncharacterized protein</fullName>
    </submittedName>
</protein>
<feature type="region of interest" description="Disordered" evidence="1">
    <location>
        <begin position="78"/>
        <end position="118"/>
    </location>
</feature>
<feature type="compositionally biased region" description="Basic and acidic residues" evidence="1">
    <location>
        <begin position="12"/>
        <end position="22"/>
    </location>
</feature>
<gene>
    <name evidence="2" type="ORF">NPX13_g107</name>
</gene>
<dbReference type="Gene3D" id="4.10.60.10">
    <property type="entry name" value="Zinc finger, CCHC-type"/>
    <property type="match status" value="1"/>
</dbReference>
<proteinExistence type="predicted"/>
<name>A0A9W8TS92_9PEZI</name>
<organism evidence="2 3">
    <name type="scientific">Xylaria arbuscula</name>
    <dbReference type="NCBI Taxonomy" id="114810"/>
    <lineage>
        <taxon>Eukaryota</taxon>
        <taxon>Fungi</taxon>
        <taxon>Dikarya</taxon>
        <taxon>Ascomycota</taxon>
        <taxon>Pezizomycotina</taxon>
        <taxon>Sordariomycetes</taxon>
        <taxon>Xylariomycetidae</taxon>
        <taxon>Xylariales</taxon>
        <taxon>Xylariaceae</taxon>
        <taxon>Xylaria</taxon>
    </lineage>
</organism>
<dbReference type="EMBL" id="JANPWZ010000005">
    <property type="protein sequence ID" value="KAJ3580449.1"/>
    <property type="molecule type" value="Genomic_DNA"/>
</dbReference>
<dbReference type="AlphaFoldDB" id="A0A9W8TS92"/>
<feature type="region of interest" description="Disordered" evidence="1">
    <location>
        <begin position="306"/>
        <end position="355"/>
    </location>
</feature>
<reference evidence="2" key="1">
    <citation type="submission" date="2022-07" db="EMBL/GenBank/DDBJ databases">
        <title>Genome Sequence of Xylaria arbuscula.</title>
        <authorList>
            <person name="Buettner E."/>
        </authorList>
    </citation>
    <scope>NUCLEOTIDE SEQUENCE</scope>
    <source>
        <strain evidence="2">VT107</strain>
    </source>
</reference>
<evidence type="ECO:0000313" key="3">
    <source>
        <dbReference type="Proteomes" id="UP001148614"/>
    </source>
</evidence>
<feature type="region of interest" description="Disordered" evidence="1">
    <location>
        <begin position="1"/>
        <end position="40"/>
    </location>
</feature>
<keyword evidence="3" id="KW-1185">Reference proteome</keyword>
<dbReference type="Proteomes" id="UP001148614">
    <property type="component" value="Unassembled WGS sequence"/>
</dbReference>